<dbReference type="Pfam" id="PF03773">
    <property type="entry name" value="ArsP_1"/>
    <property type="match status" value="1"/>
</dbReference>
<evidence type="ECO:0000256" key="5">
    <source>
        <dbReference type="ARBA" id="ARBA00022989"/>
    </source>
</evidence>
<keyword evidence="6 7" id="KW-0472">Membrane</keyword>
<dbReference type="InterPro" id="IPR052923">
    <property type="entry name" value="UPF0718"/>
</dbReference>
<feature type="transmembrane region" description="Helical" evidence="7">
    <location>
        <begin position="292"/>
        <end position="315"/>
    </location>
</feature>
<keyword evidence="5 7" id="KW-1133">Transmembrane helix</keyword>
<dbReference type="GO" id="GO:0005886">
    <property type="term" value="C:plasma membrane"/>
    <property type="evidence" value="ECO:0007669"/>
    <property type="project" value="UniProtKB-SubCell"/>
</dbReference>
<keyword evidence="3" id="KW-1003">Cell membrane</keyword>
<feature type="transmembrane region" description="Helical" evidence="7">
    <location>
        <begin position="226"/>
        <end position="255"/>
    </location>
</feature>
<dbReference type="PANTHER" id="PTHR34184">
    <property type="entry name" value="UPF0718 PROTEIN YCGR"/>
    <property type="match status" value="1"/>
</dbReference>
<feature type="transmembrane region" description="Helical" evidence="7">
    <location>
        <begin position="57"/>
        <end position="79"/>
    </location>
</feature>
<accession>A0A915U0H3</accession>
<dbReference type="RefSeq" id="WP_267928624.1">
    <property type="nucleotide sequence ID" value="NZ_AP024233.1"/>
</dbReference>
<dbReference type="AlphaFoldDB" id="A0A915U0H3"/>
<reference evidence="8" key="1">
    <citation type="submission" date="2020-12" db="EMBL/GenBank/DDBJ databases">
        <title>Desulfobium dissulfuricans gen. nov., sp. nov., a novel mesophilic, sulfate-reducing bacterium isolated from a deep-sea hydrothermal vent.</title>
        <authorList>
            <person name="Hashimoto Y."/>
            <person name="Tame A."/>
            <person name="Sawayama S."/>
            <person name="Miyazaki J."/>
            <person name="Takai K."/>
            <person name="Nakagawa S."/>
        </authorList>
    </citation>
    <scope>NUCLEOTIDE SEQUENCE</scope>
    <source>
        <strain evidence="8">GF1</strain>
    </source>
</reference>
<dbReference type="PANTHER" id="PTHR34184:SF4">
    <property type="entry name" value="UPF0718 PROTEIN YCGR"/>
    <property type="match status" value="1"/>
</dbReference>
<keyword evidence="9" id="KW-1185">Reference proteome</keyword>
<keyword evidence="4 7" id="KW-0812">Transmembrane</keyword>
<feature type="transmembrane region" description="Helical" evidence="7">
    <location>
        <begin position="195"/>
        <end position="214"/>
    </location>
</feature>
<evidence type="ECO:0000256" key="3">
    <source>
        <dbReference type="ARBA" id="ARBA00022475"/>
    </source>
</evidence>
<sequence>MQILPVFITDLFQASWGMLQDASIYILFGLLVGGLLRVFLSPAYVAAHLGSGRFVSVFKAALLGIPIPLCSCGVLPAAASLKKQGANNGAVTAFLISTPESGVDSISITWALLDPVMTVARPVAAFFSAFLAGIVENFFNPPKAKAAMQPDLSCTIDNCCDGIDCPPEEHRNHHSFLEKLTAGTRFAVTDLWGDLAGWFFVGIILAAIVTVLVPDDTISHYMGGGIGSMLLMLGFGIPLYICATASTPIAAALILKGVSPGAALVFLLVGPATNITSLSVLFGILGKRATAFYLLSIAVVSVLCGLGVDAIYFALGISATAVVGQAGTLLPAWLETGAALFLLLISIRPLGRRLVALFSREKDACGCSDTSCGVSHTHSHSHVHCHDHDSGCECGDDYPGKLVQLRTDHFKPDQPH</sequence>
<organism evidence="8 9">
    <name type="scientific">Desulfolithobacter dissulfuricans</name>
    <dbReference type="NCBI Taxonomy" id="2795293"/>
    <lineage>
        <taxon>Bacteria</taxon>
        <taxon>Pseudomonadati</taxon>
        <taxon>Thermodesulfobacteriota</taxon>
        <taxon>Desulfobulbia</taxon>
        <taxon>Desulfobulbales</taxon>
        <taxon>Desulfobulbaceae</taxon>
        <taxon>Desulfolithobacter</taxon>
    </lineage>
</organism>
<evidence type="ECO:0008006" key="10">
    <source>
        <dbReference type="Google" id="ProtNLM"/>
    </source>
</evidence>
<feature type="transmembrane region" description="Helical" evidence="7">
    <location>
        <begin position="22"/>
        <end position="45"/>
    </location>
</feature>
<evidence type="ECO:0000256" key="4">
    <source>
        <dbReference type="ARBA" id="ARBA00022692"/>
    </source>
</evidence>
<evidence type="ECO:0000313" key="9">
    <source>
        <dbReference type="Proteomes" id="UP001063350"/>
    </source>
</evidence>
<evidence type="ECO:0000256" key="6">
    <source>
        <dbReference type="ARBA" id="ARBA00023136"/>
    </source>
</evidence>
<protein>
    <recommendedName>
        <fullName evidence="10">Permease</fullName>
    </recommendedName>
</protein>
<evidence type="ECO:0000256" key="1">
    <source>
        <dbReference type="ARBA" id="ARBA00004651"/>
    </source>
</evidence>
<dbReference type="KEGG" id="ddu:GF1_11000"/>
<feature type="transmembrane region" description="Helical" evidence="7">
    <location>
        <begin position="261"/>
        <end position="285"/>
    </location>
</feature>
<dbReference type="Proteomes" id="UP001063350">
    <property type="component" value="Chromosome"/>
</dbReference>
<evidence type="ECO:0000256" key="2">
    <source>
        <dbReference type="ARBA" id="ARBA00006386"/>
    </source>
</evidence>
<feature type="transmembrane region" description="Helical" evidence="7">
    <location>
        <begin position="321"/>
        <end position="345"/>
    </location>
</feature>
<proteinExistence type="inferred from homology"/>
<dbReference type="InterPro" id="IPR005524">
    <property type="entry name" value="DUF318"/>
</dbReference>
<evidence type="ECO:0000313" key="8">
    <source>
        <dbReference type="EMBL" id="BCO08724.1"/>
    </source>
</evidence>
<comment type="subcellular location">
    <subcellularLocation>
        <location evidence="1">Cell membrane</location>
        <topology evidence="1">Multi-pass membrane protein</topology>
    </subcellularLocation>
</comment>
<evidence type="ECO:0000256" key="7">
    <source>
        <dbReference type="SAM" id="Phobius"/>
    </source>
</evidence>
<dbReference type="EMBL" id="AP024233">
    <property type="protein sequence ID" value="BCO08724.1"/>
    <property type="molecule type" value="Genomic_DNA"/>
</dbReference>
<comment type="similarity">
    <text evidence="2">Belongs to the UPF0718 family.</text>
</comment>
<gene>
    <name evidence="8" type="ORF">GF1_11000</name>
</gene>
<name>A0A915U0H3_9BACT</name>
<dbReference type="NCBIfam" id="NF033936">
    <property type="entry name" value="CuZnOut_SO0444"/>
    <property type="match status" value="1"/>
</dbReference>